<dbReference type="AlphaFoldDB" id="A0ABD6WYZ7"/>
<reference evidence="1 2" key="1">
    <citation type="submission" date="2018-03" db="EMBL/GenBank/DDBJ databases">
        <title>Whole genome sequencing of Histamine producing bacteria.</title>
        <authorList>
            <person name="Butler K."/>
        </authorList>
    </citation>
    <scope>NUCLEOTIDE SEQUENCE [LARGE SCALE GENOMIC DNA]</scope>
    <source>
        <strain evidence="1 2">BT-6</strain>
    </source>
</reference>
<evidence type="ECO:0000313" key="1">
    <source>
        <dbReference type="EMBL" id="PSU14840.1"/>
    </source>
</evidence>
<protein>
    <recommendedName>
        <fullName evidence="3">ATP-grasp domain-containing protein</fullName>
    </recommendedName>
</protein>
<accession>A0ABD6WYZ7</accession>
<dbReference type="SUPFAM" id="SSF56059">
    <property type="entry name" value="Glutathione synthetase ATP-binding domain-like"/>
    <property type="match status" value="1"/>
</dbReference>
<evidence type="ECO:0008006" key="3">
    <source>
        <dbReference type="Google" id="ProtNLM"/>
    </source>
</evidence>
<organism evidence="1 2">
    <name type="scientific">Photobacterium damselae</name>
    <dbReference type="NCBI Taxonomy" id="38293"/>
    <lineage>
        <taxon>Bacteria</taxon>
        <taxon>Pseudomonadati</taxon>
        <taxon>Pseudomonadota</taxon>
        <taxon>Gammaproteobacteria</taxon>
        <taxon>Vibrionales</taxon>
        <taxon>Vibrionaceae</taxon>
        <taxon>Photobacterium</taxon>
    </lineage>
</organism>
<dbReference type="EMBL" id="PYMM01000022">
    <property type="protein sequence ID" value="PSU14840.1"/>
    <property type="molecule type" value="Genomic_DNA"/>
</dbReference>
<sequence>MIYMLVNKIIIVHFNHYFGQLLPTEKSIDISLLKYELLKLKFDVDYKSYEQLANNKLDEDAYYLIGSHQNKDVKKYIDDICNIKLRNKKTIPSVDMILAHENKGIQAMLNNEYQLGIVNQDFLLINRDNYCETNKVSKFTSGSGSSGVFMANGNDRYSRYINNVFFKDLKIQDVVNFMKYKVLNFFYHQSAEHKKYFRRYFPVVIQDKIISKGFDYKCLIFFDKVYVLKRNVRSNDFRSSGSGNFEFIEVKECLLDFCLELRTKLNVPYVSLDIMETPEGFECIEFQCVHFGPYTQMSAPFHYVYDSKWSKSSSKVSLEKEMSYAIYKYLTY</sequence>
<dbReference type="Proteomes" id="UP000241404">
    <property type="component" value="Unassembled WGS sequence"/>
</dbReference>
<name>A0ABD6WYZ7_PHODM</name>
<proteinExistence type="predicted"/>
<comment type="caution">
    <text evidence="1">The sequence shown here is derived from an EMBL/GenBank/DDBJ whole genome shotgun (WGS) entry which is preliminary data.</text>
</comment>
<evidence type="ECO:0000313" key="2">
    <source>
        <dbReference type="Proteomes" id="UP000241404"/>
    </source>
</evidence>
<gene>
    <name evidence="1" type="ORF">CTM90_19350</name>
</gene>